<sequence>MALTLARKDLPKYQITTSMNKPFPKEDSYDSEEHFLHTFERIVYSAGLDIEYVWDRYLPLCIHYDHGMWIEADLKRCSSWLDARKCFTKKFETKHRARKTTILVFIMEMRGTESIPQYIARFVKTINDTT</sequence>
<name>A0A367JER7_RHIAZ</name>
<accession>A0A367JER7</accession>
<dbReference type="STRING" id="86630.A0A367JER7"/>
<comment type="caution">
    <text evidence="1">The sequence shown here is derived from an EMBL/GenBank/DDBJ whole genome shotgun (WGS) entry which is preliminary data.</text>
</comment>
<dbReference type="AlphaFoldDB" id="A0A367JER7"/>
<reference evidence="1 2" key="1">
    <citation type="journal article" date="2018" name="G3 (Bethesda)">
        <title>Phylogenetic and Phylogenomic Definition of Rhizopus Species.</title>
        <authorList>
            <person name="Gryganskyi A.P."/>
            <person name="Golan J."/>
            <person name="Dolatabadi S."/>
            <person name="Mondo S."/>
            <person name="Robb S."/>
            <person name="Idnurm A."/>
            <person name="Muszewska A."/>
            <person name="Steczkiewicz K."/>
            <person name="Masonjones S."/>
            <person name="Liao H.L."/>
            <person name="Gajdeczka M.T."/>
            <person name="Anike F."/>
            <person name="Vuek A."/>
            <person name="Anishchenko I.M."/>
            <person name="Voigt K."/>
            <person name="de Hoog G.S."/>
            <person name="Smith M.E."/>
            <person name="Heitman J."/>
            <person name="Vilgalys R."/>
            <person name="Stajich J.E."/>
        </authorList>
    </citation>
    <scope>NUCLEOTIDE SEQUENCE [LARGE SCALE GENOMIC DNA]</scope>
    <source>
        <strain evidence="1 2">CBS 357.93</strain>
    </source>
</reference>
<organism evidence="1 2">
    <name type="scientific">Rhizopus azygosporus</name>
    <name type="common">Rhizopus microsporus var. azygosporus</name>
    <dbReference type="NCBI Taxonomy" id="86630"/>
    <lineage>
        <taxon>Eukaryota</taxon>
        <taxon>Fungi</taxon>
        <taxon>Fungi incertae sedis</taxon>
        <taxon>Mucoromycota</taxon>
        <taxon>Mucoromycotina</taxon>
        <taxon>Mucoromycetes</taxon>
        <taxon>Mucorales</taxon>
        <taxon>Mucorineae</taxon>
        <taxon>Rhizopodaceae</taxon>
        <taxon>Rhizopus</taxon>
    </lineage>
</organism>
<evidence type="ECO:0000313" key="2">
    <source>
        <dbReference type="Proteomes" id="UP000252139"/>
    </source>
</evidence>
<keyword evidence="2" id="KW-1185">Reference proteome</keyword>
<dbReference type="EMBL" id="PJQL01001469">
    <property type="protein sequence ID" value="RCH88426.1"/>
    <property type="molecule type" value="Genomic_DNA"/>
</dbReference>
<evidence type="ECO:0000313" key="1">
    <source>
        <dbReference type="EMBL" id="RCH88426.1"/>
    </source>
</evidence>
<evidence type="ECO:0008006" key="3">
    <source>
        <dbReference type="Google" id="ProtNLM"/>
    </source>
</evidence>
<gene>
    <name evidence="1" type="ORF">CU097_006933</name>
</gene>
<proteinExistence type="predicted"/>
<dbReference type="OrthoDB" id="2280553at2759"/>
<protein>
    <recommendedName>
        <fullName evidence="3">Retrotransposon gag domain-containing protein</fullName>
    </recommendedName>
</protein>
<dbReference type="Proteomes" id="UP000252139">
    <property type="component" value="Unassembled WGS sequence"/>
</dbReference>